<dbReference type="InterPro" id="IPR027417">
    <property type="entry name" value="P-loop_NTPase"/>
</dbReference>
<feature type="binding site" evidence="14 17">
    <location>
        <begin position="360"/>
        <end position="367"/>
    </location>
    <ligand>
        <name>ATP</name>
        <dbReference type="ChEBI" id="CHEBI:30616"/>
    </ligand>
</feature>
<dbReference type="SMART" id="SM00464">
    <property type="entry name" value="LON"/>
    <property type="match status" value="1"/>
</dbReference>
<dbReference type="InterPro" id="IPR015947">
    <property type="entry name" value="PUA-like_sf"/>
</dbReference>
<dbReference type="EMBL" id="FUWW01000009">
    <property type="protein sequence ID" value="SJZ56779.1"/>
    <property type="molecule type" value="Genomic_DNA"/>
</dbReference>
<reference evidence="22 23" key="1">
    <citation type="submission" date="2017-02" db="EMBL/GenBank/DDBJ databases">
        <authorList>
            <person name="Peterson S.W."/>
        </authorList>
    </citation>
    <scope>NUCLEOTIDE SEQUENCE [LARGE SCALE GENOMIC DNA]</scope>
    <source>
        <strain evidence="22 23">ATCC 51222</strain>
    </source>
</reference>
<evidence type="ECO:0000256" key="12">
    <source>
        <dbReference type="ARBA" id="ARBA00071934"/>
    </source>
</evidence>
<evidence type="ECO:0000256" key="7">
    <source>
        <dbReference type="ARBA" id="ARBA00022840"/>
    </source>
</evidence>
<dbReference type="InterPro" id="IPR027065">
    <property type="entry name" value="Lon_Prtase"/>
</dbReference>
<keyword evidence="8 14" id="KW-0346">Stress response</keyword>
<gene>
    <name evidence="14" type="primary">lon</name>
    <name evidence="22" type="ORF">SAMN02745114_00974</name>
</gene>
<dbReference type="Gene3D" id="1.20.58.1480">
    <property type="match status" value="1"/>
</dbReference>
<comment type="induction">
    <text evidence="14">By heat shock.</text>
</comment>
<dbReference type="RefSeq" id="WP_078768461.1">
    <property type="nucleotide sequence ID" value="NZ_FUWW01000009.1"/>
</dbReference>
<dbReference type="STRING" id="290054.SAMN02745114_00974"/>
<dbReference type="GO" id="GO:0005524">
    <property type="term" value="F:ATP binding"/>
    <property type="evidence" value="ECO:0007669"/>
    <property type="project" value="UniProtKB-UniRule"/>
</dbReference>
<evidence type="ECO:0000256" key="1">
    <source>
        <dbReference type="ARBA" id="ARBA00004496"/>
    </source>
</evidence>
<accession>A0A1T4LPW8</accession>
<organism evidence="22 23">
    <name type="scientific">Eubacterium coprostanoligenes</name>
    <dbReference type="NCBI Taxonomy" id="290054"/>
    <lineage>
        <taxon>Bacteria</taxon>
        <taxon>Bacillati</taxon>
        <taxon>Bacillota</taxon>
        <taxon>Clostridia</taxon>
        <taxon>Eubacteriales</taxon>
        <taxon>Eubacteriaceae</taxon>
        <taxon>Eubacterium</taxon>
    </lineage>
</organism>
<feature type="domain" description="Lon proteolytic" evidence="20">
    <location>
        <begin position="595"/>
        <end position="776"/>
    </location>
</feature>
<evidence type="ECO:0000256" key="11">
    <source>
        <dbReference type="ARBA" id="ARBA00066743"/>
    </source>
</evidence>
<feature type="active site" evidence="14 16">
    <location>
        <position position="725"/>
    </location>
</feature>
<dbReference type="InterPro" id="IPR003959">
    <property type="entry name" value="ATPase_AAA_core"/>
</dbReference>
<evidence type="ECO:0000256" key="18">
    <source>
        <dbReference type="PROSITE-ProRule" id="PRU01122"/>
    </source>
</evidence>
<dbReference type="OrthoDB" id="9803599at2"/>
<dbReference type="AlphaFoldDB" id="A0A1T4LPW8"/>
<keyword evidence="3 14" id="KW-0645">Protease</keyword>
<proteinExistence type="evidence at transcript level"/>
<dbReference type="CDD" id="cd19500">
    <property type="entry name" value="RecA-like_Lon"/>
    <property type="match status" value="1"/>
</dbReference>
<dbReference type="GO" id="GO:0005737">
    <property type="term" value="C:cytoplasm"/>
    <property type="evidence" value="ECO:0007669"/>
    <property type="project" value="UniProtKB-SubCell"/>
</dbReference>
<evidence type="ECO:0000256" key="4">
    <source>
        <dbReference type="ARBA" id="ARBA00022741"/>
    </source>
</evidence>
<dbReference type="GO" id="GO:0034605">
    <property type="term" value="P:cellular response to heat"/>
    <property type="evidence" value="ECO:0007669"/>
    <property type="project" value="UniProtKB-UniRule"/>
</dbReference>
<dbReference type="GO" id="GO:0016887">
    <property type="term" value="F:ATP hydrolysis activity"/>
    <property type="evidence" value="ECO:0007669"/>
    <property type="project" value="UniProtKB-UniRule"/>
</dbReference>
<dbReference type="InterPro" id="IPR004815">
    <property type="entry name" value="Lon_bac/euk-typ"/>
</dbReference>
<evidence type="ECO:0000256" key="9">
    <source>
        <dbReference type="ARBA" id="ARBA00050665"/>
    </source>
</evidence>
<dbReference type="InterPro" id="IPR008269">
    <property type="entry name" value="Lon_proteolytic"/>
</dbReference>
<dbReference type="HAMAP" id="MF_01973">
    <property type="entry name" value="lon_bact"/>
    <property type="match status" value="1"/>
</dbReference>
<dbReference type="InterPro" id="IPR054594">
    <property type="entry name" value="Lon_lid"/>
</dbReference>
<evidence type="ECO:0000256" key="2">
    <source>
        <dbReference type="ARBA" id="ARBA00022490"/>
    </source>
</evidence>
<dbReference type="SUPFAM" id="SSF52540">
    <property type="entry name" value="P-loop containing nucleoside triphosphate hydrolases"/>
    <property type="match status" value="1"/>
</dbReference>
<keyword evidence="5 14" id="KW-0378">Hydrolase</keyword>
<dbReference type="PROSITE" id="PS51787">
    <property type="entry name" value="LON_N"/>
    <property type="match status" value="1"/>
</dbReference>
<comment type="subcellular location">
    <subcellularLocation>
        <location evidence="1 14 15">Cytoplasm</location>
    </subcellularLocation>
</comment>
<comment type="catalytic activity">
    <reaction evidence="9 14 15 18">
        <text>Hydrolysis of proteins in presence of ATP.</text>
        <dbReference type="EC" id="3.4.21.53"/>
    </reaction>
</comment>
<dbReference type="NCBIfam" id="TIGR00763">
    <property type="entry name" value="lon"/>
    <property type="match status" value="1"/>
</dbReference>
<comment type="function">
    <text evidence="10 14">ATP-dependent serine protease that mediates the selective degradation of mutant and abnormal proteins as well as certain short-lived regulatory proteins. Required for cellular homeostasis and for survival from DNA damage and developmental changes induced by stress. Degrades polypeptides processively to yield small peptide fragments that are 5 to 10 amino acids long. Binds to DNA in a double-stranded, site-specific manner.</text>
</comment>
<evidence type="ECO:0000313" key="23">
    <source>
        <dbReference type="Proteomes" id="UP000190657"/>
    </source>
</evidence>
<name>A0A1T4LPW8_9FIRM</name>
<evidence type="ECO:0000259" key="21">
    <source>
        <dbReference type="PROSITE" id="PS51787"/>
    </source>
</evidence>
<keyword evidence="23" id="KW-1185">Reference proteome</keyword>
<dbReference type="Gene3D" id="3.30.230.10">
    <property type="match status" value="1"/>
</dbReference>
<dbReference type="GO" id="GO:0004252">
    <property type="term" value="F:serine-type endopeptidase activity"/>
    <property type="evidence" value="ECO:0007669"/>
    <property type="project" value="UniProtKB-UniRule"/>
</dbReference>
<keyword evidence="4 14" id="KW-0547">Nucleotide-binding</keyword>
<dbReference type="Pfam" id="PF00004">
    <property type="entry name" value="AAA"/>
    <property type="match status" value="1"/>
</dbReference>
<dbReference type="PRINTS" id="PR00830">
    <property type="entry name" value="ENDOLAPTASE"/>
</dbReference>
<dbReference type="PIRSF" id="PIRSF001174">
    <property type="entry name" value="Lon_proteas"/>
    <property type="match status" value="1"/>
</dbReference>
<evidence type="ECO:0000256" key="14">
    <source>
        <dbReference type="HAMAP-Rule" id="MF_01973"/>
    </source>
</evidence>
<dbReference type="Pfam" id="PF05362">
    <property type="entry name" value="Lon_C"/>
    <property type="match status" value="1"/>
</dbReference>
<dbReference type="InterPro" id="IPR046336">
    <property type="entry name" value="Lon_prtase_N_sf"/>
</dbReference>
<dbReference type="Gene3D" id="1.10.8.60">
    <property type="match status" value="1"/>
</dbReference>
<sequence>MDNYIDLNNFEDIPVVPLRGLVVYPNMTLHFDVGRKKSVAALNTAMDTHQMIFLVSQIDSSIEDPSERDVYEVGVICKVKQMIKIPNSSNLRVIVEGIARASIVTMYTDGDHFNAVVDRAPIYDVEVSAENTAYIRTVKKEYEVYASIFKKISNEVVAKIICCEDIAELTDYICENSFFSFSDKQAMLEEFDPQERIKKLTVLLKKETTSLEIEAEIQDKLQKEIDKGQREYYLREEMKVISDELGEGETPLEEADEYKTKINNLKCSEEIKSKLLKECEKLIKMPSGSHEGTVVRTYLDKCLEIPFGKYSKDRINLERSRKILDADHYGLDKVKTRIIESLAVLKRNPEYNGQIICLYGPPGVGKTSIVKSLAKSMNRKYVRIALGGVHDEAEIRGHRKTYIGSMPGRIMQAIIDAGTMNPIVLLDEIDKVGNDYKGDPSSALLEALDPEQNNSFNDHYIDFPIDLSKVLFITTANDTSTISAPLHDRMEIIELNSYSIEEKFNIAKQHLVKKELKKHNLSAREFKISDDAIYKIIECYTREAGVRSLEKNIATLCRKATVDLENGKKSFKVTDKNLSDYLGVEKYSKDEIPKENQIGVVNGLAWTQVGGTMLPIEISALDGTGKIELTGNLGDVMKESAKTAVSYVRSKTKEYGIESDFYKTKDIHIHAPEAAIPKDGPSAGLAITTALVSELTGVPIKRNVAMTGEISLKGKALPIGGLKEKSMAAYKAGCDTVIIPKDNFKDLSEICDEVKTAVRFIPVSSFDEVMIQALEYIPKKDKKQNIIIKSDDTVSSAVTQ</sequence>
<dbReference type="InterPro" id="IPR003593">
    <property type="entry name" value="AAA+_ATPase"/>
</dbReference>
<dbReference type="InterPro" id="IPR027543">
    <property type="entry name" value="Lon_bac"/>
</dbReference>
<evidence type="ECO:0000256" key="16">
    <source>
        <dbReference type="PIRSR" id="PIRSR001174-1"/>
    </source>
</evidence>
<evidence type="ECO:0000256" key="3">
    <source>
        <dbReference type="ARBA" id="ARBA00022670"/>
    </source>
</evidence>
<keyword evidence="7 14" id="KW-0067">ATP-binding</keyword>
<dbReference type="Proteomes" id="UP000190657">
    <property type="component" value="Unassembled WGS sequence"/>
</dbReference>
<dbReference type="FunFam" id="3.40.50.300:FF:000021">
    <property type="entry name" value="Lon protease homolog"/>
    <property type="match status" value="1"/>
</dbReference>
<dbReference type="GO" id="GO:0043565">
    <property type="term" value="F:sequence-specific DNA binding"/>
    <property type="evidence" value="ECO:0007669"/>
    <property type="project" value="UniProtKB-UniRule"/>
</dbReference>
<dbReference type="PROSITE" id="PS51786">
    <property type="entry name" value="LON_PROTEOLYTIC"/>
    <property type="match status" value="1"/>
</dbReference>
<dbReference type="EC" id="3.4.21.53" evidence="11 14"/>
<evidence type="ECO:0000256" key="13">
    <source>
        <dbReference type="ARBA" id="ARBA00082722"/>
    </source>
</evidence>
<protein>
    <recommendedName>
        <fullName evidence="12 14">Lon protease</fullName>
        <ecNumber evidence="11 14">3.4.21.53</ecNumber>
    </recommendedName>
    <alternativeName>
        <fullName evidence="13 14">ATP-dependent protease La</fullName>
    </alternativeName>
</protein>
<dbReference type="Pfam" id="PF02190">
    <property type="entry name" value="LON_substr_bdg"/>
    <property type="match status" value="1"/>
</dbReference>
<evidence type="ECO:0000256" key="6">
    <source>
        <dbReference type="ARBA" id="ARBA00022825"/>
    </source>
</evidence>
<dbReference type="PANTHER" id="PTHR10046">
    <property type="entry name" value="ATP DEPENDENT LON PROTEASE FAMILY MEMBER"/>
    <property type="match status" value="1"/>
</dbReference>
<dbReference type="Gene3D" id="1.20.5.5270">
    <property type="match status" value="1"/>
</dbReference>
<feature type="active site" evidence="14 16">
    <location>
        <position position="682"/>
    </location>
</feature>
<keyword evidence="6 14" id="KW-0720">Serine protease</keyword>
<evidence type="ECO:0000256" key="19">
    <source>
        <dbReference type="RuleBase" id="RU000591"/>
    </source>
</evidence>
<evidence type="ECO:0000313" key="22">
    <source>
        <dbReference type="EMBL" id="SJZ56779.1"/>
    </source>
</evidence>
<evidence type="ECO:0000259" key="20">
    <source>
        <dbReference type="PROSITE" id="PS51786"/>
    </source>
</evidence>
<dbReference type="InterPro" id="IPR003111">
    <property type="entry name" value="Lon_prtase_N"/>
</dbReference>
<comment type="subunit">
    <text evidence="14 15">Homohexamer. Organized in a ring with a central cavity.</text>
</comment>
<evidence type="ECO:0000256" key="8">
    <source>
        <dbReference type="ARBA" id="ARBA00023016"/>
    </source>
</evidence>
<dbReference type="SMART" id="SM00382">
    <property type="entry name" value="AAA"/>
    <property type="match status" value="1"/>
</dbReference>
<dbReference type="InterPro" id="IPR008268">
    <property type="entry name" value="Peptidase_S16_AS"/>
</dbReference>
<evidence type="ECO:0000256" key="17">
    <source>
        <dbReference type="PIRSR" id="PIRSR001174-2"/>
    </source>
</evidence>
<dbReference type="SUPFAM" id="SSF88697">
    <property type="entry name" value="PUA domain-like"/>
    <property type="match status" value="1"/>
</dbReference>
<dbReference type="Gene3D" id="2.30.130.40">
    <property type="entry name" value="LON domain-like"/>
    <property type="match status" value="1"/>
</dbReference>
<evidence type="ECO:0000256" key="10">
    <source>
        <dbReference type="ARBA" id="ARBA00053875"/>
    </source>
</evidence>
<dbReference type="Pfam" id="PF22667">
    <property type="entry name" value="Lon_lid"/>
    <property type="match status" value="1"/>
</dbReference>
<dbReference type="GO" id="GO:0006515">
    <property type="term" value="P:protein quality control for misfolded or incompletely synthesized proteins"/>
    <property type="evidence" value="ECO:0007669"/>
    <property type="project" value="UniProtKB-UniRule"/>
</dbReference>
<comment type="similarity">
    <text evidence="14 15 18 19">Belongs to the peptidase S16 family.</text>
</comment>
<evidence type="ECO:0000256" key="5">
    <source>
        <dbReference type="ARBA" id="ARBA00022801"/>
    </source>
</evidence>
<dbReference type="InterPro" id="IPR020568">
    <property type="entry name" value="Ribosomal_Su5_D2-typ_SF"/>
</dbReference>
<dbReference type="PROSITE" id="PS01046">
    <property type="entry name" value="LON_SER"/>
    <property type="match status" value="1"/>
</dbReference>
<dbReference type="Gene3D" id="3.40.50.300">
    <property type="entry name" value="P-loop containing nucleotide triphosphate hydrolases"/>
    <property type="match status" value="1"/>
</dbReference>
<evidence type="ECO:0000256" key="15">
    <source>
        <dbReference type="PIRNR" id="PIRNR001174"/>
    </source>
</evidence>
<dbReference type="InterPro" id="IPR014721">
    <property type="entry name" value="Ribsml_uS5_D2-typ_fold_subgr"/>
</dbReference>
<feature type="domain" description="Lon N-terminal" evidence="21">
    <location>
        <begin position="13"/>
        <end position="208"/>
    </location>
</feature>
<dbReference type="SUPFAM" id="SSF54211">
    <property type="entry name" value="Ribosomal protein S5 domain 2-like"/>
    <property type="match status" value="1"/>
</dbReference>
<keyword evidence="2 14" id="KW-0963">Cytoplasm</keyword>
<dbReference type="GO" id="GO:0004176">
    <property type="term" value="F:ATP-dependent peptidase activity"/>
    <property type="evidence" value="ECO:0007669"/>
    <property type="project" value="UniProtKB-UniRule"/>
</dbReference>